<dbReference type="InterPro" id="IPR025857">
    <property type="entry name" value="MacB_PCD"/>
</dbReference>
<dbReference type="InterPro" id="IPR051447">
    <property type="entry name" value="Lipoprotein-release_system"/>
</dbReference>
<evidence type="ECO:0000313" key="10">
    <source>
        <dbReference type="EMBL" id="BAP58477.1"/>
    </source>
</evidence>
<feature type="transmembrane region" description="Helical" evidence="7">
    <location>
        <begin position="21"/>
        <end position="48"/>
    </location>
</feature>
<dbReference type="Pfam" id="PF02687">
    <property type="entry name" value="FtsX"/>
    <property type="match status" value="1"/>
</dbReference>
<protein>
    <submittedName>
        <fullName evidence="10">Lipoprotein-releasing system transmembrane protein LolC</fullName>
    </submittedName>
</protein>
<keyword evidence="11" id="KW-1185">Reference proteome</keyword>
<dbReference type="OrthoDB" id="9808461at2"/>
<reference evidence="11" key="1">
    <citation type="submission" date="2013-11" db="EMBL/GenBank/DDBJ databases">
        <title>Symbiont-containing voluminous jelly as an extraordinary maternal gift for overwintering insect nymphs.</title>
        <authorList>
            <person name="Kaiwa N."/>
            <person name="Hosokawa T."/>
            <person name="Nikoh N."/>
            <person name="Meng X.Y."/>
            <person name="Tanahashi M."/>
            <person name="Moriyama M."/>
            <person name="Maeda T."/>
            <person name="Yamaguchi K."/>
            <person name="Shigenobu S."/>
            <person name="Ito M."/>
            <person name="Fukatsu T."/>
        </authorList>
    </citation>
    <scope>NUCLEOTIDE SEQUENCE [LARGE SCALE GENOMIC DNA]</scope>
    <source>
        <strain evidence="11">UwTKB</strain>
    </source>
</reference>
<dbReference type="KEGG" id="sbw:TGUWTKB_2330"/>
<keyword evidence="6 7" id="KW-0472">Membrane</keyword>
<evidence type="ECO:0000256" key="1">
    <source>
        <dbReference type="ARBA" id="ARBA00004651"/>
    </source>
</evidence>
<evidence type="ECO:0000256" key="3">
    <source>
        <dbReference type="ARBA" id="ARBA00022475"/>
    </source>
</evidence>
<evidence type="ECO:0000256" key="7">
    <source>
        <dbReference type="SAM" id="Phobius"/>
    </source>
</evidence>
<keyword evidence="5 7" id="KW-1133">Transmembrane helix</keyword>
<gene>
    <name evidence="10" type="primary">lolC</name>
    <name evidence="10" type="ORF">TGUWTKB_2330</name>
</gene>
<feature type="transmembrane region" description="Helical" evidence="7">
    <location>
        <begin position="355"/>
        <end position="381"/>
    </location>
</feature>
<reference evidence="10 11" key="2">
    <citation type="journal article" date="2014" name="Curr. Biol.">
        <title>Symbiont-Supplemented Maternal Investment Underpinning Host's Ecological Adaptation.</title>
        <authorList>
            <person name="Kaiwa N."/>
            <person name="Hosokawa T."/>
            <person name="Nikoh N."/>
            <person name="Tanahashi M."/>
            <person name="Moriyama M."/>
            <person name="Meng X.Y."/>
            <person name="Maeda T."/>
            <person name="Yamaguchi K."/>
            <person name="Shigenobu S."/>
            <person name="Ito M."/>
            <person name="Fukatsu T."/>
        </authorList>
    </citation>
    <scope>NUCLEOTIDE SEQUENCE [LARGE SCALE GENOMIC DNA]</scope>
    <source>
        <strain evidence="10 11">UwTKB</strain>
    </source>
</reference>
<dbReference type="PANTHER" id="PTHR30489">
    <property type="entry name" value="LIPOPROTEIN-RELEASING SYSTEM TRANSMEMBRANE PROTEIN LOLE"/>
    <property type="match status" value="1"/>
</dbReference>
<dbReference type="RefSeq" id="WP_041062723.1">
    <property type="nucleotide sequence ID" value="NZ_AP014521.1"/>
</dbReference>
<dbReference type="GO" id="GO:0044874">
    <property type="term" value="P:lipoprotein localization to outer membrane"/>
    <property type="evidence" value="ECO:0007669"/>
    <property type="project" value="TreeGrafter"/>
</dbReference>
<dbReference type="PANTHER" id="PTHR30489:SF8">
    <property type="entry name" value="LIPOPROTEIN-RELEASING SYSTEM TRANSMEMBRANE PROTEIN LOLC"/>
    <property type="match status" value="1"/>
</dbReference>
<evidence type="ECO:0000256" key="2">
    <source>
        <dbReference type="ARBA" id="ARBA00005236"/>
    </source>
</evidence>
<evidence type="ECO:0000313" key="11">
    <source>
        <dbReference type="Proteomes" id="UP000031627"/>
    </source>
</evidence>
<keyword evidence="3" id="KW-1003">Cell membrane</keyword>
<comment type="subcellular location">
    <subcellularLocation>
        <location evidence="1">Cell membrane</location>
        <topology evidence="1">Multi-pass membrane protein</topology>
    </subcellularLocation>
</comment>
<comment type="similarity">
    <text evidence="2">Belongs to the ABC-4 integral membrane protein family. LolC/E subfamily.</text>
</comment>
<dbReference type="HOGENOM" id="CLU_000604_8_1_6"/>
<sequence>MYYPLSLFIGIRYIYRSTSDFFNFFVSSLSVIGIALGVIALTVALSIMNGFEKKFTNNILKFVPHILIVDNKNRSYIDHDLISTFNLKDVRYIAPVITTEVILQSAKHVSTGLMIGIQLKNNQNFPYFSKILSKKLIKNQYNVIFGKHLSSLLNIKKNDKIRIIIPSIQNFSPIGRIPSQRFFNVVGIYGSKNETENNQIFVNIKDALNILHLHKGVKKSWRVWLNNPLKISDVLKKTVPNDLVWTDWREIKGDLFHAIKMEKNIMGLLLSLIIITASFNVLTSLGLIIIDKKREVAVLKTLGMNNTNIMLIFMIIGMIIGILGTSLGICLGLLITYYLTYFFPFTKFILNSDSAIINISVLQIVIIITISMIVTLLSTLYPSWYATKIQPAKALRYE</sequence>
<dbReference type="EMBL" id="AP014521">
    <property type="protein sequence ID" value="BAP58477.1"/>
    <property type="molecule type" value="Genomic_DNA"/>
</dbReference>
<dbReference type="GO" id="GO:0098797">
    <property type="term" value="C:plasma membrane protein complex"/>
    <property type="evidence" value="ECO:0007669"/>
    <property type="project" value="TreeGrafter"/>
</dbReference>
<evidence type="ECO:0000256" key="6">
    <source>
        <dbReference type="ARBA" id="ARBA00023136"/>
    </source>
</evidence>
<feature type="domain" description="MacB-like periplasmic core" evidence="9">
    <location>
        <begin position="27"/>
        <end position="209"/>
    </location>
</feature>
<organism evidence="10 11">
    <name type="scientific">Candidatus Tachikawaea gelatinosa</name>
    <dbReference type="NCBI Taxonomy" id="1410383"/>
    <lineage>
        <taxon>Bacteria</taxon>
        <taxon>Pseudomonadati</taxon>
        <taxon>Pseudomonadota</taxon>
        <taxon>Gammaproteobacteria</taxon>
        <taxon>Enterobacterales</taxon>
        <taxon>Enterobacteriaceae</taxon>
        <taxon>Candidatus Tachikawaea</taxon>
    </lineage>
</organism>
<evidence type="ECO:0000259" key="8">
    <source>
        <dbReference type="Pfam" id="PF02687"/>
    </source>
</evidence>
<keyword evidence="10" id="KW-0449">Lipoprotein</keyword>
<dbReference type="AlphaFoldDB" id="A0A090AQ56"/>
<feature type="domain" description="ABC3 transporter permease C-terminal" evidence="8">
    <location>
        <begin position="269"/>
        <end position="391"/>
    </location>
</feature>
<dbReference type="Proteomes" id="UP000031627">
    <property type="component" value="Chromosome"/>
</dbReference>
<feature type="transmembrane region" description="Helical" evidence="7">
    <location>
        <begin position="311"/>
        <end position="335"/>
    </location>
</feature>
<accession>A0A090AQ56</accession>
<dbReference type="Pfam" id="PF12704">
    <property type="entry name" value="MacB_PCD"/>
    <property type="match status" value="1"/>
</dbReference>
<evidence type="ECO:0000259" key="9">
    <source>
        <dbReference type="Pfam" id="PF12704"/>
    </source>
</evidence>
<proteinExistence type="inferred from homology"/>
<evidence type="ECO:0000256" key="5">
    <source>
        <dbReference type="ARBA" id="ARBA00022989"/>
    </source>
</evidence>
<dbReference type="STRING" id="1410383.TGUWTKB_2330"/>
<name>A0A090AQ56_9ENTR</name>
<dbReference type="InterPro" id="IPR003838">
    <property type="entry name" value="ABC3_permease_C"/>
</dbReference>
<feature type="transmembrane region" description="Helical" evidence="7">
    <location>
        <begin position="265"/>
        <end position="290"/>
    </location>
</feature>
<evidence type="ECO:0000256" key="4">
    <source>
        <dbReference type="ARBA" id="ARBA00022692"/>
    </source>
</evidence>
<keyword evidence="4 7" id="KW-0812">Transmembrane</keyword>